<sequence>MSDVKVNATQANYYMPVQHEDEDEDHLRWKQKCDECFEKPSYKIERKNISESCHATRILGRRYALTTTPYKYLEIGLNAQSRVPVVEIVLGDNRGNQLILHADTWGKLMENRDAIQ</sequence>
<protein>
    <submittedName>
        <fullName evidence="1">Uncharacterized protein</fullName>
    </submittedName>
</protein>
<dbReference type="AlphaFoldDB" id="E2BXW4"/>
<organism evidence="2">
    <name type="scientific">Harpegnathos saltator</name>
    <name type="common">Jerdon's jumping ant</name>
    <dbReference type="NCBI Taxonomy" id="610380"/>
    <lineage>
        <taxon>Eukaryota</taxon>
        <taxon>Metazoa</taxon>
        <taxon>Ecdysozoa</taxon>
        <taxon>Arthropoda</taxon>
        <taxon>Hexapoda</taxon>
        <taxon>Insecta</taxon>
        <taxon>Pterygota</taxon>
        <taxon>Neoptera</taxon>
        <taxon>Endopterygota</taxon>
        <taxon>Hymenoptera</taxon>
        <taxon>Apocrita</taxon>
        <taxon>Aculeata</taxon>
        <taxon>Formicoidea</taxon>
        <taxon>Formicidae</taxon>
        <taxon>Ponerinae</taxon>
        <taxon>Ponerini</taxon>
        <taxon>Harpegnathos</taxon>
    </lineage>
</organism>
<evidence type="ECO:0000313" key="1">
    <source>
        <dbReference type="EMBL" id="EFN79464.1"/>
    </source>
</evidence>
<dbReference type="KEGG" id="hst:105187777"/>
<name>E2BXW4_HARSA</name>
<keyword evidence="2" id="KW-1185">Reference proteome</keyword>
<dbReference type="OrthoDB" id="7547152at2759"/>
<proteinExistence type="predicted"/>
<dbReference type="InParanoid" id="E2BXW4"/>
<evidence type="ECO:0000313" key="2">
    <source>
        <dbReference type="Proteomes" id="UP000008237"/>
    </source>
</evidence>
<dbReference type="EMBL" id="GL451328">
    <property type="protein sequence ID" value="EFN79464.1"/>
    <property type="molecule type" value="Genomic_DNA"/>
</dbReference>
<dbReference type="Proteomes" id="UP000008237">
    <property type="component" value="Unassembled WGS sequence"/>
</dbReference>
<gene>
    <name evidence="1" type="ORF">EAI_03172</name>
</gene>
<accession>E2BXW4</accession>
<reference evidence="1 2" key="1">
    <citation type="journal article" date="2010" name="Science">
        <title>Genomic comparison of the ants Camponotus floridanus and Harpegnathos saltator.</title>
        <authorList>
            <person name="Bonasio R."/>
            <person name="Zhang G."/>
            <person name="Ye C."/>
            <person name="Mutti N.S."/>
            <person name="Fang X."/>
            <person name="Qin N."/>
            <person name="Donahue G."/>
            <person name="Yang P."/>
            <person name="Li Q."/>
            <person name="Li C."/>
            <person name="Zhang P."/>
            <person name="Huang Z."/>
            <person name="Berger S.L."/>
            <person name="Reinberg D."/>
            <person name="Wang J."/>
            <person name="Liebig J."/>
        </authorList>
    </citation>
    <scope>NUCLEOTIDE SEQUENCE [LARGE SCALE GENOMIC DNA]</scope>
    <source>
        <strain evidence="1 2">R22 G/1</strain>
    </source>
</reference>